<feature type="region of interest" description="Disordered" evidence="1">
    <location>
        <begin position="111"/>
        <end position="130"/>
    </location>
</feature>
<comment type="caution">
    <text evidence="2">The sequence shown here is derived from an EMBL/GenBank/DDBJ whole genome shotgun (WGS) entry which is preliminary data.</text>
</comment>
<organism evidence="2 3">
    <name type="scientific">Parelaphostrongylus tenuis</name>
    <name type="common">Meningeal worm</name>
    <dbReference type="NCBI Taxonomy" id="148309"/>
    <lineage>
        <taxon>Eukaryota</taxon>
        <taxon>Metazoa</taxon>
        <taxon>Ecdysozoa</taxon>
        <taxon>Nematoda</taxon>
        <taxon>Chromadorea</taxon>
        <taxon>Rhabditida</taxon>
        <taxon>Rhabditina</taxon>
        <taxon>Rhabditomorpha</taxon>
        <taxon>Strongyloidea</taxon>
        <taxon>Metastrongylidae</taxon>
        <taxon>Parelaphostrongylus</taxon>
    </lineage>
</organism>
<proteinExistence type="predicted"/>
<name>A0AAD5M359_PARTN</name>
<evidence type="ECO:0000256" key="1">
    <source>
        <dbReference type="SAM" id="MobiDB-lite"/>
    </source>
</evidence>
<evidence type="ECO:0000313" key="2">
    <source>
        <dbReference type="EMBL" id="KAJ1349038.1"/>
    </source>
</evidence>
<evidence type="ECO:0000313" key="3">
    <source>
        <dbReference type="Proteomes" id="UP001196413"/>
    </source>
</evidence>
<sequence length="362" mass="41297">MSVCYSQETTPAPSRFRFHWVSSVLRSYGNLNDKDDDDENASVLRMGSITVARPDAPYSTTSAFPHSEQRGKSLSARYIEEKFKAVSAPVRDMQCDNEITSLKQVTTNVKSPAESKTTLSNVSNELNSESMRLPPLESTQLPLSNNENVESAHKEERNPFCSENDMIAGDGNPIRHTLLSLVMEEDIPDLMEAMNENFTCEFEDLNDQTPSTSSILHPPAMRKERRKARQISSIRFEETVPKVYTYLDEMSAIVHKEWVEGVHVDYETYQSIIAAEVEEYKKSIAELKNGRRVSLLMYLRILRLMKTESSLLTSLPRSRMQQRTMRTTLSLSNIPISKPLLNRIRSALHTTYTYRFSHALDV</sequence>
<protein>
    <submittedName>
        <fullName evidence="2">Uncharacterized protein</fullName>
    </submittedName>
</protein>
<accession>A0AAD5M359</accession>
<gene>
    <name evidence="2" type="ORF">KIN20_004479</name>
</gene>
<keyword evidence="3" id="KW-1185">Reference proteome</keyword>
<feature type="compositionally biased region" description="Low complexity" evidence="1">
    <location>
        <begin position="119"/>
        <end position="130"/>
    </location>
</feature>
<dbReference type="Proteomes" id="UP001196413">
    <property type="component" value="Unassembled WGS sequence"/>
</dbReference>
<dbReference type="EMBL" id="JAHQIW010000602">
    <property type="protein sequence ID" value="KAJ1349038.1"/>
    <property type="molecule type" value="Genomic_DNA"/>
</dbReference>
<reference evidence="2" key="1">
    <citation type="submission" date="2021-06" db="EMBL/GenBank/DDBJ databases">
        <title>Parelaphostrongylus tenuis whole genome reference sequence.</title>
        <authorList>
            <person name="Garwood T.J."/>
            <person name="Larsen P.A."/>
            <person name="Fountain-Jones N.M."/>
            <person name="Garbe J.R."/>
            <person name="Macchietto M.G."/>
            <person name="Kania S.A."/>
            <person name="Gerhold R.W."/>
            <person name="Richards J.E."/>
            <person name="Wolf T.M."/>
        </authorList>
    </citation>
    <scope>NUCLEOTIDE SEQUENCE</scope>
    <source>
        <strain evidence="2">MNPRO001-30</strain>
        <tissue evidence="2">Meninges</tissue>
    </source>
</reference>
<dbReference type="AlphaFoldDB" id="A0AAD5M359"/>